<dbReference type="Gramene" id="EOX90941">
    <property type="protein sequence ID" value="EOX90941"/>
    <property type="gene ID" value="TCM_000273"/>
</dbReference>
<reference evidence="2 3" key="1">
    <citation type="journal article" date="2013" name="Genome Biol.">
        <title>The genome sequence of the most widely cultivated cacao type and its use to identify candidate genes regulating pod color.</title>
        <authorList>
            <person name="Motamayor J.C."/>
            <person name="Mockaitis K."/>
            <person name="Schmutz J."/>
            <person name="Haiminen N."/>
            <person name="Iii D.L."/>
            <person name="Cornejo O."/>
            <person name="Findley S.D."/>
            <person name="Zheng P."/>
            <person name="Utro F."/>
            <person name="Royaert S."/>
            <person name="Saski C."/>
            <person name="Jenkins J."/>
            <person name="Podicheti R."/>
            <person name="Zhao M."/>
            <person name="Scheffler B.E."/>
            <person name="Stack J.C."/>
            <person name="Feltus F.A."/>
            <person name="Mustiga G.M."/>
            <person name="Amores F."/>
            <person name="Phillips W."/>
            <person name="Marelli J.P."/>
            <person name="May G.D."/>
            <person name="Shapiro H."/>
            <person name="Ma J."/>
            <person name="Bustamante C.D."/>
            <person name="Schnell R.J."/>
            <person name="Main D."/>
            <person name="Gilbert D."/>
            <person name="Parida L."/>
            <person name="Kuhn D.N."/>
        </authorList>
    </citation>
    <scope>NUCLEOTIDE SEQUENCE [LARGE SCALE GENOMIC DNA]</scope>
    <source>
        <strain evidence="3">cv. Matina 1-6</strain>
    </source>
</reference>
<dbReference type="HOGENOM" id="CLU_2214741_0_0_1"/>
<proteinExistence type="predicted"/>
<sequence>MLMHGWTAHTVIRKKDVVFVVCPTKEETQYSSPFETGKHTGKQRKSSFQVEKQPGSVMEIQNPPDADDNISSKQHSPCYMLRTFSYKKNDFTFHSRSSRRGRRCRRR</sequence>
<evidence type="ECO:0000313" key="3">
    <source>
        <dbReference type="Proteomes" id="UP000026915"/>
    </source>
</evidence>
<evidence type="ECO:0000256" key="1">
    <source>
        <dbReference type="SAM" id="MobiDB-lite"/>
    </source>
</evidence>
<accession>A0A061DGT6</accession>
<dbReference type="InParanoid" id="A0A061DGT6"/>
<organism evidence="2 3">
    <name type="scientific">Theobroma cacao</name>
    <name type="common">Cacao</name>
    <name type="synonym">Cocoa</name>
    <dbReference type="NCBI Taxonomy" id="3641"/>
    <lineage>
        <taxon>Eukaryota</taxon>
        <taxon>Viridiplantae</taxon>
        <taxon>Streptophyta</taxon>
        <taxon>Embryophyta</taxon>
        <taxon>Tracheophyta</taxon>
        <taxon>Spermatophyta</taxon>
        <taxon>Magnoliopsida</taxon>
        <taxon>eudicotyledons</taxon>
        <taxon>Gunneridae</taxon>
        <taxon>Pentapetalae</taxon>
        <taxon>rosids</taxon>
        <taxon>malvids</taxon>
        <taxon>Malvales</taxon>
        <taxon>Malvaceae</taxon>
        <taxon>Byttnerioideae</taxon>
        <taxon>Theobroma</taxon>
    </lineage>
</organism>
<dbReference type="AlphaFoldDB" id="A0A061DGT6"/>
<evidence type="ECO:0000313" key="2">
    <source>
        <dbReference type="EMBL" id="EOX90941.1"/>
    </source>
</evidence>
<name>A0A061DGT6_THECC</name>
<dbReference type="Proteomes" id="UP000026915">
    <property type="component" value="Chromosome 1"/>
</dbReference>
<dbReference type="EMBL" id="CM001879">
    <property type="protein sequence ID" value="EOX90941.1"/>
    <property type="molecule type" value="Genomic_DNA"/>
</dbReference>
<keyword evidence="3" id="KW-1185">Reference proteome</keyword>
<feature type="region of interest" description="Disordered" evidence="1">
    <location>
        <begin position="30"/>
        <end position="73"/>
    </location>
</feature>
<protein>
    <submittedName>
        <fullName evidence="2">Uncharacterized protein</fullName>
    </submittedName>
</protein>
<gene>
    <name evidence="2" type="ORF">TCM_000273</name>
</gene>